<dbReference type="Gene3D" id="2.130.10.10">
    <property type="entry name" value="YVTN repeat-like/Quinoprotein amine dehydrogenase"/>
    <property type="match status" value="1"/>
</dbReference>
<dbReference type="InterPro" id="IPR015943">
    <property type="entry name" value="WD40/YVTN_repeat-like_dom_sf"/>
</dbReference>
<dbReference type="Proteomes" id="UP000823912">
    <property type="component" value="Unassembled WGS sequence"/>
</dbReference>
<protein>
    <submittedName>
        <fullName evidence="2">Beta-propeller fold lactonase family protein</fullName>
    </submittedName>
</protein>
<name>A0A9D1JC52_9FIRM</name>
<proteinExistence type="inferred from homology"/>
<dbReference type="PANTHER" id="PTHR30344:SF1">
    <property type="entry name" value="6-PHOSPHOGLUCONOLACTONASE"/>
    <property type="match status" value="1"/>
</dbReference>
<gene>
    <name evidence="2" type="ORF">IAA55_10720</name>
</gene>
<evidence type="ECO:0000256" key="1">
    <source>
        <dbReference type="ARBA" id="ARBA00005564"/>
    </source>
</evidence>
<evidence type="ECO:0000313" key="3">
    <source>
        <dbReference type="Proteomes" id="UP000823912"/>
    </source>
</evidence>
<comment type="caution">
    <text evidence="2">The sequence shown here is derived from an EMBL/GenBank/DDBJ whole genome shotgun (WGS) entry which is preliminary data.</text>
</comment>
<reference evidence="2" key="2">
    <citation type="journal article" date="2021" name="PeerJ">
        <title>Extensive microbial diversity within the chicken gut microbiome revealed by metagenomics and culture.</title>
        <authorList>
            <person name="Gilroy R."/>
            <person name="Ravi A."/>
            <person name="Getino M."/>
            <person name="Pursley I."/>
            <person name="Horton D.L."/>
            <person name="Alikhan N.F."/>
            <person name="Baker D."/>
            <person name="Gharbi K."/>
            <person name="Hall N."/>
            <person name="Watson M."/>
            <person name="Adriaenssens E.M."/>
            <person name="Foster-Nyarko E."/>
            <person name="Jarju S."/>
            <person name="Secka A."/>
            <person name="Antonio M."/>
            <person name="Oren A."/>
            <person name="Chaudhuri R.R."/>
            <person name="La Ragione R."/>
            <person name="Hildebrand F."/>
            <person name="Pallen M.J."/>
        </authorList>
    </citation>
    <scope>NUCLEOTIDE SEQUENCE</scope>
    <source>
        <strain evidence="2">ChiSjej5B23-6657</strain>
    </source>
</reference>
<comment type="similarity">
    <text evidence="1">Belongs to the cycloisomerase 2 family.</text>
</comment>
<dbReference type="GO" id="GO:0005829">
    <property type="term" value="C:cytosol"/>
    <property type="evidence" value="ECO:0007669"/>
    <property type="project" value="TreeGrafter"/>
</dbReference>
<dbReference type="InterPro" id="IPR050282">
    <property type="entry name" value="Cycloisomerase_2"/>
</dbReference>
<dbReference type="EMBL" id="DVHM01000183">
    <property type="protein sequence ID" value="HIR71734.1"/>
    <property type="molecule type" value="Genomic_DNA"/>
</dbReference>
<evidence type="ECO:0000313" key="2">
    <source>
        <dbReference type="EMBL" id="HIR71734.1"/>
    </source>
</evidence>
<dbReference type="PANTHER" id="PTHR30344">
    <property type="entry name" value="6-PHOSPHOGLUCONOLACTONASE-RELATED"/>
    <property type="match status" value="1"/>
</dbReference>
<dbReference type="InterPro" id="IPR019405">
    <property type="entry name" value="Lactonase_7-beta_prop"/>
</dbReference>
<sequence>MAEERYVAYVGTYTHENSVGIHVYDIDMEKGKLTERSVAPINNPSNVVVAHNGKFLYSIEDEGVSAFSIDENGDLTKINREWIGGMRACYVSIDSQDRYLFLAGFHDGRVTMMNVNEDGSVGSIADGIFHQGIGKSSVEKRLDPRVTCTQLTPDEKYLCAVDWGLHQIKIYEVDYERGKLLLNDILRCPFNSNPRRIRFSKDGRFAYVLEESENILAAYTYTLKEDGPEFEKFQELCVLQTHDAIASSSALEFDYAGKYLYASIDGLNEVACVKVNEDGTMELESNTRISGDYPKSIAILPDDRTLVSLNHDSNEIRTFHVDHEKKCCLMKNPPIKVDKPNSIQIHKLI</sequence>
<organism evidence="2 3">
    <name type="scientific">Candidatus Pullilachnospira gallistercoris</name>
    <dbReference type="NCBI Taxonomy" id="2840911"/>
    <lineage>
        <taxon>Bacteria</taxon>
        <taxon>Bacillati</taxon>
        <taxon>Bacillota</taxon>
        <taxon>Clostridia</taxon>
        <taxon>Lachnospirales</taxon>
        <taxon>Lachnospiraceae</taxon>
        <taxon>Lachnospiraceae incertae sedis</taxon>
        <taxon>Candidatus Pullilachnospira</taxon>
    </lineage>
</organism>
<reference evidence="2" key="1">
    <citation type="submission" date="2020-10" db="EMBL/GenBank/DDBJ databases">
        <authorList>
            <person name="Gilroy R."/>
        </authorList>
    </citation>
    <scope>NUCLEOTIDE SEQUENCE</scope>
    <source>
        <strain evidence="2">ChiSjej5B23-6657</strain>
    </source>
</reference>
<dbReference type="GO" id="GO:0017057">
    <property type="term" value="F:6-phosphogluconolactonase activity"/>
    <property type="evidence" value="ECO:0007669"/>
    <property type="project" value="TreeGrafter"/>
</dbReference>
<dbReference type="AlphaFoldDB" id="A0A9D1JC52"/>
<dbReference type="Pfam" id="PF10282">
    <property type="entry name" value="Lactonase"/>
    <property type="match status" value="1"/>
</dbReference>
<accession>A0A9D1JC52</accession>
<dbReference type="SUPFAM" id="SSF75011">
    <property type="entry name" value="3-carboxy-cis,cis-mucoante lactonizing enzyme"/>
    <property type="match status" value="1"/>
</dbReference>